<dbReference type="PANTHER" id="PTHR30055">
    <property type="entry name" value="HTH-TYPE TRANSCRIPTIONAL REGULATOR RUTR"/>
    <property type="match status" value="1"/>
</dbReference>
<dbReference type="InterPro" id="IPR036271">
    <property type="entry name" value="Tet_transcr_reg_TetR-rel_C_sf"/>
</dbReference>
<evidence type="ECO:0000256" key="4">
    <source>
        <dbReference type="PROSITE-ProRule" id="PRU00335"/>
    </source>
</evidence>
<keyword evidence="3" id="KW-0804">Transcription</keyword>
<dbReference type="PANTHER" id="PTHR30055:SF234">
    <property type="entry name" value="HTH-TYPE TRANSCRIPTIONAL REGULATOR BETI"/>
    <property type="match status" value="1"/>
</dbReference>
<dbReference type="GO" id="GO:0003700">
    <property type="term" value="F:DNA-binding transcription factor activity"/>
    <property type="evidence" value="ECO:0007669"/>
    <property type="project" value="TreeGrafter"/>
</dbReference>
<dbReference type="PROSITE" id="PS50977">
    <property type="entry name" value="HTH_TETR_2"/>
    <property type="match status" value="1"/>
</dbReference>
<dbReference type="SUPFAM" id="SSF46689">
    <property type="entry name" value="Homeodomain-like"/>
    <property type="match status" value="1"/>
</dbReference>
<dbReference type="STRING" id="768671.ThimaDRAFT_3336"/>
<feature type="domain" description="HTH tetR-type" evidence="5">
    <location>
        <begin position="10"/>
        <end position="70"/>
    </location>
</feature>
<dbReference type="eggNOG" id="COG1309">
    <property type="taxonomic scope" value="Bacteria"/>
</dbReference>
<dbReference type="GO" id="GO:0000976">
    <property type="term" value="F:transcription cis-regulatory region binding"/>
    <property type="evidence" value="ECO:0007669"/>
    <property type="project" value="TreeGrafter"/>
</dbReference>
<keyword evidence="7" id="KW-1185">Reference proteome</keyword>
<name>F9UEI3_9GAMM</name>
<dbReference type="InterPro" id="IPR050109">
    <property type="entry name" value="HTH-type_TetR-like_transc_reg"/>
</dbReference>
<protein>
    <submittedName>
        <fullName evidence="6">Regulatory protein TetR</fullName>
    </submittedName>
</protein>
<dbReference type="AlphaFoldDB" id="F9UEI3"/>
<evidence type="ECO:0000259" key="5">
    <source>
        <dbReference type="PROSITE" id="PS50977"/>
    </source>
</evidence>
<dbReference type="SUPFAM" id="SSF48498">
    <property type="entry name" value="Tetracyclin repressor-like, C-terminal domain"/>
    <property type="match status" value="1"/>
</dbReference>
<gene>
    <name evidence="6" type="ORF">ThimaDRAFT_3336</name>
</gene>
<sequence>MGRRGEHTKDELAAMALDAAVALLEEEGPERLTTRAVAGRIGYTVGSLYFVFRNREDLILQVNERTLDELREHIAAALAEVSEPRASLLAMGRAYLAFASAHPTRWRLIFEHTRAPGSDLPEPLVRKIEAFFLQVAESIAALNPRASPAEVRRSAQSLWGGVHGITVLALTGKLAIGGDAPAEVLTAELIGRYLDGMVDADRSHGRAPTSPLR</sequence>
<dbReference type="Proteomes" id="UP000005459">
    <property type="component" value="Unassembled WGS sequence"/>
</dbReference>
<dbReference type="InterPro" id="IPR009057">
    <property type="entry name" value="Homeodomain-like_sf"/>
</dbReference>
<keyword evidence="1" id="KW-0805">Transcription regulation</keyword>
<accession>F9UEI3</accession>
<dbReference type="PRINTS" id="PR00455">
    <property type="entry name" value="HTHTETR"/>
</dbReference>
<feature type="DNA-binding region" description="H-T-H motif" evidence="4">
    <location>
        <begin position="33"/>
        <end position="52"/>
    </location>
</feature>
<evidence type="ECO:0000256" key="3">
    <source>
        <dbReference type="ARBA" id="ARBA00023163"/>
    </source>
</evidence>
<dbReference type="OrthoDB" id="7223515at2"/>
<proteinExistence type="predicted"/>
<evidence type="ECO:0000313" key="6">
    <source>
        <dbReference type="EMBL" id="EGV17304.1"/>
    </source>
</evidence>
<keyword evidence="2 4" id="KW-0238">DNA-binding</keyword>
<dbReference type="EMBL" id="AFWV01000011">
    <property type="protein sequence ID" value="EGV17304.1"/>
    <property type="molecule type" value="Genomic_DNA"/>
</dbReference>
<dbReference type="Pfam" id="PF13305">
    <property type="entry name" value="TetR_C_33"/>
    <property type="match status" value="1"/>
</dbReference>
<dbReference type="InterPro" id="IPR001647">
    <property type="entry name" value="HTH_TetR"/>
</dbReference>
<evidence type="ECO:0000313" key="7">
    <source>
        <dbReference type="Proteomes" id="UP000005459"/>
    </source>
</evidence>
<dbReference type="Gene3D" id="1.10.357.10">
    <property type="entry name" value="Tetracycline Repressor, domain 2"/>
    <property type="match status" value="1"/>
</dbReference>
<evidence type="ECO:0000256" key="1">
    <source>
        <dbReference type="ARBA" id="ARBA00023015"/>
    </source>
</evidence>
<organism evidence="6 7">
    <name type="scientific">Thiocapsa marina 5811</name>
    <dbReference type="NCBI Taxonomy" id="768671"/>
    <lineage>
        <taxon>Bacteria</taxon>
        <taxon>Pseudomonadati</taxon>
        <taxon>Pseudomonadota</taxon>
        <taxon>Gammaproteobacteria</taxon>
        <taxon>Chromatiales</taxon>
        <taxon>Chromatiaceae</taxon>
        <taxon>Thiocapsa</taxon>
    </lineage>
</organism>
<reference evidence="6 7" key="1">
    <citation type="submission" date="2011-06" db="EMBL/GenBank/DDBJ databases">
        <title>The draft genome of Thiocapsa marina 5811.</title>
        <authorList>
            <consortium name="US DOE Joint Genome Institute (JGI-PGF)"/>
            <person name="Lucas S."/>
            <person name="Han J."/>
            <person name="Cheng J.-F."/>
            <person name="Goodwin L."/>
            <person name="Pitluck S."/>
            <person name="Peters L."/>
            <person name="Land M.L."/>
            <person name="Hauser L."/>
            <person name="Vogl K."/>
            <person name="Liu Z."/>
            <person name="Imhoff J."/>
            <person name="Thiel V."/>
            <person name="Frigaard N.-U."/>
            <person name="Bryant D."/>
            <person name="Woyke T.J."/>
        </authorList>
    </citation>
    <scope>NUCLEOTIDE SEQUENCE [LARGE SCALE GENOMIC DNA]</scope>
    <source>
        <strain evidence="6 7">5811</strain>
    </source>
</reference>
<evidence type="ECO:0000256" key="2">
    <source>
        <dbReference type="ARBA" id="ARBA00023125"/>
    </source>
</evidence>
<dbReference type="Pfam" id="PF00440">
    <property type="entry name" value="TetR_N"/>
    <property type="match status" value="1"/>
</dbReference>
<dbReference type="RefSeq" id="WP_007194208.1">
    <property type="nucleotide sequence ID" value="NZ_AFWV01000011.1"/>
</dbReference>
<dbReference type="InterPro" id="IPR025996">
    <property type="entry name" value="MT1864/Rv1816-like_C"/>
</dbReference>